<dbReference type="Proteomes" id="UP000243605">
    <property type="component" value="Unassembled WGS sequence"/>
</dbReference>
<keyword evidence="1" id="KW-0540">Nuclease</keyword>
<dbReference type="GO" id="GO:0005829">
    <property type="term" value="C:cytosol"/>
    <property type="evidence" value="ECO:0007669"/>
    <property type="project" value="TreeGrafter"/>
</dbReference>
<keyword evidence="5" id="KW-0067">ATP-binding</keyword>
<dbReference type="InterPro" id="IPR012337">
    <property type="entry name" value="RNaseH-like_sf"/>
</dbReference>
<dbReference type="OrthoDB" id="9803913at2"/>
<keyword evidence="8" id="KW-1185">Reference proteome</keyword>
<accession>A0A662Z2A1</accession>
<dbReference type="InterPro" id="IPR027417">
    <property type="entry name" value="P-loop_NTPase"/>
</dbReference>
<feature type="domain" description="Helicase ATP-binding" evidence="6">
    <location>
        <begin position="238"/>
        <end position="495"/>
    </location>
</feature>
<dbReference type="InterPro" id="IPR014013">
    <property type="entry name" value="Helic_SF1/SF2_ATP-bd_DinG/Rad3"/>
</dbReference>
<evidence type="ECO:0000313" key="8">
    <source>
        <dbReference type="Proteomes" id="UP000243605"/>
    </source>
</evidence>
<organism evidence="7 8">
    <name type="scientific">Aliicoccus persicus</name>
    <dbReference type="NCBI Taxonomy" id="930138"/>
    <lineage>
        <taxon>Bacteria</taxon>
        <taxon>Bacillati</taxon>
        <taxon>Bacillota</taxon>
        <taxon>Bacilli</taxon>
        <taxon>Bacillales</taxon>
        <taxon>Staphylococcaceae</taxon>
        <taxon>Aliicoccus</taxon>
    </lineage>
</organism>
<dbReference type="GO" id="GO:0004386">
    <property type="term" value="F:helicase activity"/>
    <property type="evidence" value="ECO:0007669"/>
    <property type="project" value="UniProtKB-KW"/>
</dbReference>
<evidence type="ECO:0000259" key="6">
    <source>
        <dbReference type="PROSITE" id="PS51193"/>
    </source>
</evidence>
<dbReference type="Pfam" id="PF13307">
    <property type="entry name" value="Helicase_C_2"/>
    <property type="match status" value="1"/>
</dbReference>
<dbReference type="AlphaFoldDB" id="A0A662Z2A1"/>
<dbReference type="SMART" id="SM00491">
    <property type="entry name" value="HELICc2"/>
    <property type="match status" value="1"/>
</dbReference>
<proteinExistence type="predicted"/>
<dbReference type="SUPFAM" id="SSF52540">
    <property type="entry name" value="P-loop containing nucleoside triphosphate hydrolases"/>
    <property type="match status" value="1"/>
</dbReference>
<dbReference type="PANTHER" id="PTHR30231">
    <property type="entry name" value="DNA POLYMERASE III SUBUNIT EPSILON"/>
    <property type="match status" value="1"/>
</dbReference>
<protein>
    <submittedName>
        <fullName evidence="7">ATP-dependent DNA helicase DinG</fullName>
    </submittedName>
</protein>
<dbReference type="InterPro" id="IPR036397">
    <property type="entry name" value="RNaseH_sf"/>
</dbReference>
<dbReference type="RefSeq" id="WP_091473300.1">
    <property type="nucleotide sequence ID" value="NZ_FOIT01000001.1"/>
</dbReference>
<keyword evidence="7" id="KW-0347">Helicase</keyword>
<reference evidence="7 8" key="1">
    <citation type="submission" date="2016-10" db="EMBL/GenBank/DDBJ databases">
        <authorList>
            <person name="Varghese N."/>
            <person name="Submissions S."/>
        </authorList>
    </citation>
    <scope>NUCLEOTIDE SEQUENCE [LARGE SCALE GENOMIC DNA]</scope>
    <source>
        <strain evidence="7 8">IBRC-M10081</strain>
    </source>
</reference>
<dbReference type="GO" id="GO:0045004">
    <property type="term" value="P:DNA replication proofreading"/>
    <property type="evidence" value="ECO:0007669"/>
    <property type="project" value="TreeGrafter"/>
</dbReference>
<dbReference type="PROSITE" id="PS51193">
    <property type="entry name" value="HELICASE_ATP_BIND_2"/>
    <property type="match status" value="1"/>
</dbReference>
<dbReference type="GO" id="GO:0016818">
    <property type="term" value="F:hydrolase activity, acting on acid anhydrides, in phosphorus-containing anhydrides"/>
    <property type="evidence" value="ECO:0007669"/>
    <property type="project" value="InterPro"/>
</dbReference>
<dbReference type="InterPro" id="IPR013520">
    <property type="entry name" value="Ribonucl_H"/>
</dbReference>
<keyword evidence="4" id="KW-0269">Exonuclease</keyword>
<dbReference type="NCBIfam" id="TIGR00573">
    <property type="entry name" value="dnaq"/>
    <property type="match status" value="1"/>
</dbReference>
<keyword evidence="2" id="KW-0547">Nucleotide-binding</keyword>
<dbReference type="Gene3D" id="3.40.50.300">
    <property type="entry name" value="P-loop containing nucleotide triphosphate hydrolases"/>
    <property type="match status" value="2"/>
</dbReference>
<dbReference type="SMART" id="SM00479">
    <property type="entry name" value="EXOIII"/>
    <property type="match status" value="1"/>
</dbReference>
<dbReference type="CDD" id="cd06127">
    <property type="entry name" value="DEDDh"/>
    <property type="match status" value="1"/>
</dbReference>
<dbReference type="GO" id="GO:0003677">
    <property type="term" value="F:DNA binding"/>
    <property type="evidence" value="ECO:0007669"/>
    <property type="project" value="InterPro"/>
</dbReference>
<evidence type="ECO:0000256" key="1">
    <source>
        <dbReference type="ARBA" id="ARBA00022722"/>
    </source>
</evidence>
<evidence type="ECO:0000256" key="3">
    <source>
        <dbReference type="ARBA" id="ARBA00022801"/>
    </source>
</evidence>
<dbReference type="GO" id="GO:0008408">
    <property type="term" value="F:3'-5' exonuclease activity"/>
    <property type="evidence" value="ECO:0007669"/>
    <property type="project" value="TreeGrafter"/>
</dbReference>
<dbReference type="GO" id="GO:0005524">
    <property type="term" value="F:ATP binding"/>
    <property type="evidence" value="ECO:0007669"/>
    <property type="project" value="UniProtKB-KW"/>
</dbReference>
<evidence type="ECO:0000256" key="5">
    <source>
        <dbReference type="ARBA" id="ARBA00022840"/>
    </source>
</evidence>
<dbReference type="EMBL" id="FOIT01000001">
    <property type="protein sequence ID" value="SEV83452.1"/>
    <property type="molecule type" value="Genomic_DNA"/>
</dbReference>
<evidence type="ECO:0000313" key="7">
    <source>
        <dbReference type="EMBL" id="SEV83452.1"/>
    </source>
</evidence>
<dbReference type="FunFam" id="3.30.420.10:FF:000045">
    <property type="entry name" value="3'-5' exonuclease DinG"/>
    <property type="match status" value="1"/>
</dbReference>
<dbReference type="InterPro" id="IPR006054">
    <property type="entry name" value="DnaQ"/>
</dbReference>
<dbReference type="PANTHER" id="PTHR30231:SF41">
    <property type="entry name" value="DNA POLYMERASE III SUBUNIT EPSILON"/>
    <property type="match status" value="1"/>
</dbReference>
<dbReference type="InterPro" id="IPR006555">
    <property type="entry name" value="ATP-dep_Helicase_C"/>
</dbReference>
<dbReference type="SUPFAM" id="SSF53098">
    <property type="entry name" value="Ribonuclease H-like"/>
    <property type="match status" value="1"/>
</dbReference>
<evidence type="ECO:0000256" key="2">
    <source>
        <dbReference type="ARBA" id="ARBA00022741"/>
    </source>
</evidence>
<dbReference type="Gene3D" id="3.30.420.10">
    <property type="entry name" value="Ribonuclease H-like superfamily/Ribonuclease H"/>
    <property type="match status" value="1"/>
</dbReference>
<gene>
    <name evidence="7" type="ORF">SAMN05192557_0343</name>
</gene>
<keyword evidence="3" id="KW-0378">Hydrolase</keyword>
<dbReference type="GO" id="GO:0003887">
    <property type="term" value="F:DNA-directed DNA polymerase activity"/>
    <property type="evidence" value="ECO:0007669"/>
    <property type="project" value="InterPro"/>
</dbReference>
<dbReference type="Pfam" id="PF00929">
    <property type="entry name" value="RNase_T"/>
    <property type="match status" value="1"/>
</dbReference>
<evidence type="ECO:0000256" key="4">
    <source>
        <dbReference type="ARBA" id="ARBA00022839"/>
    </source>
</evidence>
<sequence>MLHKTFAVIDLETTGNNRITDHILQISVVFVKDNAIVDTSTHFLSDADKIPLFVEELTRITMADLIGQPKFKDIAHDLFNKLSDCVIVAHNIHFDVTFLKDAFAKEGLDFKPKWTLDTVEMSQIVYPKIDKHQLNNVANELGIPLKNAHRADDDAHATAQLLLKIIQKLSVLPKDILFQLYHESRQLRFDFDRLLFSIYETNQTNDTSKFDQVGQLYLKQLEHETVNIYKTDIKSAYEKYLAHHQLEYREIQFDIIKDVYEKLINDENIAIEAYTGAGKTSAYLIAAVVFHAETKRPVLLSTSRKILQNELFENAFRHVLDALGMYIPFISLKGKSNYINLNAVQYLIEQHSENNDYATLKMKLIIWLAESQTGDMDDLNLKATEKVYYDLATIHKPELDKYHFKRMFTAVKNHGLIITNHYYMADVLVMFPNIHHLIIDEAHQLVDALIEKHKTKLTFSSMKFMLNQVGALSDEKLLYHLYEGTEDVSYYLLEDIIEQLSIHLHDIFDAINNDQLDAAVKHINLSQPLLTRFLATIKDKPDSDILFNHVSHYQMLIDRLIEGIMDNHIHISKRNHLQQVKISLLNHHGLDYEELFQQVTSMVLLSGTLEINNKFKHIESIFRNRTYETRILTDESMFKETKLFVPNDMPKLESTDEYIEKLVEYVALYVSETNKKLVVFMTSYEAIEKAVFYLESLSELEDYAILKQTKHVSATKLLGSFKQMKHSILLVTSGFTEGVDFELDGEKVIMMQKLPFRFYDKSSSFMDEELPRAVFQFRQIIGRMNRGNSKRGIIIVFDKRILFSNYKNAFLKYFPAENIIHSSIETFKNTLTDL</sequence>
<name>A0A662Z2A1_9STAP</name>